<keyword evidence="1" id="KW-1133">Transmembrane helix</keyword>
<evidence type="ECO:0000256" key="1">
    <source>
        <dbReference type="SAM" id="Phobius"/>
    </source>
</evidence>
<dbReference type="Pfam" id="PF13578">
    <property type="entry name" value="Methyltransf_24"/>
    <property type="match status" value="1"/>
</dbReference>
<reference evidence="2" key="1">
    <citation type="submission" date="2018-06" db="EMBL/GenBank/DDBJ databases">
        <authorList>
            <person name="Zhirakovskaya E."/>
        </authorList>
    </citation>
    <scope>NUCLEOTIDE SEQUENCE</scope>
</reference>
<accession>A0A3B1B424</accession>
<evidence type="ECO:0000313" key="2">
    <source>
        <dbReference type="EMBL" id="VAX10882.1"/>
    </source>
</evidence>
<organism evidence="2">
    <name type="scientific">hydrothermal vent metagenome</name>
    <dbReference type="NCBI Taxonomy" id="652676"/>
    <lineage>
        <taxon>unclassified sequences</taxon>
        <taxon>metagenomes</taxon>
        <taxon>ecological metagenomes</taxon>
    </lineage>
</organism>
<dbReference type="SUPFAM" id="SSF53335">
    <property type="entry name" value="S-adenosyl-L-methionine-dependent methyltransferases"/>
    <property type="match status" value="1"/>
</dbReference>
<feature type="transmembrane region" description="Helical" evidence="1">
    <location>
        <begin position="6"/>
        <end position="27"/>
    </location>
</feature>
<protein>
    <recommendedName>
        <fullName evidence="3">Class I SAM-dependent methyltransferase</fullName>
    </recommendedName>
</protein>
<sequence length="319" mass="37273">MNKFIMRIIPFADILLVPFVYPAAWLLKIIRRAGVQRLPLCKKALLNVGVFPIRNHYYEPQFDFRKINHSFSEKRNLPGINWNIAEQLEILGRFSHADELADIPAHKTDDLRFHFNNIAFESGDAEYWYQIIRLVKPKRIFEIGSGNSTLMAIKAIHKNIDENPSYKCKHVCIEPYAAPWLEKIGITVVRNKVEDIELSFFSELEEDDILFIDSSHIIRPEGDVVFECLQLLPSLNKGVVVHIHDIFSPSNYPDQWLKNDIKFWNEQYLLEAFLSHNDSWKVIGSLNYLHHNYYEALKKACPFLTPDREPGSFYIQKIV</sequence>
<keyword evidence="1" id="KW-0812">Transmembrane</keyword>
<gene>
    <name evidence="2" type="ORF">MNBD_GAMMA26-801</name>
</gene>
<dbReference type="AlphaFoldDB" id="A0A3B1B424"/>
<name>A0A3B1B424_9ZZZZ</name>
<dbReference type="InterPro" id="IPR029063">
    <property type="entry name" value="SAM-dependent_MTases_sf"/>
</dbReference>
<proteinExistence type="predicted"/>
<keyword evidence="1" id="KW-0472">Membrane</keyword>
<dbReference type="Gene3D" id="3.40.50.150">
    <property type="entry name" value="Vaccinia Virus protein VP39"/>
    <property type="match status" value="1"/>
</dbReference>
<dbReference type="EMBL" id="UOFX01000078">
    <property type="protein sequence ID" value="VAX10882.1"/>
    <property type="molecule type" value="Genomic_DNA"/>
</dbReference>
<evidence type="ECO:0008006" key="3">
    <source>
        <dbReference type="Google" id="ProtNLM"/>
    </source>
</evidence>